<dbReference type="Proteomes" id="UP001642540">
    <property type="component" value="Unassembled WGS sequence"/>
</dbReference>
<evidence type="ECO:0000313" key="4">
    <source>
        <dbReference type="EMBL" id="CAL8109729.1"/>
    </source>
</evidence>
<dbReference type="PROSITE" id="PS51421">
    <property type="entry name" value="RAS"/>
    <property type="match status" value="1"/>
</dbReference>
<name>A0ABP1QQE1_9HEXA</name>
<gene>
    <name evidence="4" type="ORF">ODALV1_LOCUS13635</name>
</gene>
<dbReference type="PRINTS" id="PR00449">
    <property type="entry name" value="RASTRNSFRMNG"/>
</dbReference>
<evidence type="ECO:0000256" key="1">
    <source>
        <dbReference type="ARBA" id="ARBA00008846"/>
    </source>
</evidence>
<feature type="compositionally biased region" description="Low complexity" evidence="3">
    <location>
        <begin position="584"/>
        <end position="619"/>
    </location>
</feature>
<keyword evidence="2" id="KW-0597">Phosphoprotein</keyword>
<feature type="compositionally biased region" description="Polar residues" evidence="3">
    <location>
        <begin position="361"/>
        <end position="377"/>
    </location>
</feature>
<comment type="similarity">
    <text evidence="1">Belongs to the small GTPase superfamily. RGK family.</text>
</comment>
<evidence type="ECO:0008006" key="6">
    <source>
        <dbReference type="Google" id="ProtNLM"/>
    </source>
</evidence>
<organism evidence="4 5">
    <name type="scientific">Orchesella dallaii</name>
    <dbReference type="NCBI Taxonomy" id="48710"/>
    <lineage>
        <taxon>Eukaryota</taxon>
        <taxon>Metazoa</taxon>
        <taxon>Ecdysozoa</taxon>
        <taxon>Arthropoda</taxon>
        <taxon>Hexapoda</taxon>
        <taxon>Collembola</taxon>
        <taxon>Entomobryomorpha</taxon>
        <taxon>Entomobryoidea</taxon>
        <taxon>Orchesellidae</taxon>
        <taxon>Orchesellinae</taxon>
        <taxon>Orchesella</taxon>
    </lineage>
</organism>
<dbReference type="InterPro" id="IPR001806">
    <property type="entry name" value="Small_GTPase"/>
</dbReference>
<dbReference type="SUPFAM" id="SSF52540">
    <property type="entry name" value="P-loop containing nucleoside triphosphate hydrolases"/>
    <property type="match status" value="1"/>
</dbReference>
<dbReference type="SMART" id="SM00175">
    <property type="entry name" value="RAB"/>
    <property type="match status" value="1"/>
</dbReference>
<sequence length="669" mass="73500">MLKRQQHVSPSNTPFQQGIGVRPLHVISDDPYPFYPSTTSNNPVFTFTASSFSASNILGNVNRQQEHQSRQSRYPKVRQKSKSSGASPQKYPSPVEFNDEFINIITSSDSINYGDSCDLFCPAMCSSSRSSNASGRSYLSQQYVQRYGSNSKLLQVPSASSLLLPVAGSRGGRYLDDDEDDIMGDGSRNRQHRSRSITVPIQHVQRSPERATQVSIRRCSSASPQGRYVRLAQEQHQQQQQKCVNEVVKKSGKQGRGRQRGFSLTAAATTCISSEWQQQQQRVRRRRSSGTAPRMSGYRRVSNHSVVTPYSTSTSSLSSSSSGSPKKEQKVSPYKRHRTLSMPSCGVTAQLTRQLKKESTPESPDSASTDKGQSNQPKLKKSKCYDVVIIGSSNVGKATLAEFFSKGGSSGSDPGIGSDFEEDDDQDLCNGGTSILYKPKSDLKQQYDFSLRIFHQQNSAASHLYKYDAVLIVYSITDRESFQFAKDVLSNITLRNSAKRPSRGNIDEEVAGSRPRIVILVGNKTDLERSRLVTTKEGKYLATLHGCKFIEVSASLDLGVDNLTQGLMTQVHLRHQKYMEAHQSSAGESSSSSTSVAISKSSSSSSTSGTTKGSSSAQQRQRKKRSNSRVLAMGAATQSFKLAQRLIDKLMSIRGSSGKSKSCLDLHSL</sequence>
<dbReference type="SMART" id="SM00173">
    <property type="entry name" value="RAS"/>
    <property type="match status" value="1"/>
</dbReference>
<dbReference type="PANTHER" id="PTHR45775">
    <property type="entry name" value="RAD, GEM/KIR FAMILY MEMBER 2, ISOFORM C"/>
    <property type="match status" value="1"/>
</dbReference>
<proteinExistence type="inferred from homology"/>
<dbReference type="PROSITE" id="PS51419">
    <property type="entry name" value="RAB"/>
    <property type="match status" value="1"/>
</dbReference>
<protein>
    <recommendedName>
        <fullName evidence="6">GTP-binding protein REM 1</fullName>
    </recommendedName>
</protein>
<evidence type="ECO:0000313" key="5">
    <source>
        <dbReference type="Proteomes" id="UP001642540"/>
    </source>
</evidence>
<feature type="compositionally biased region" description="Low complexity" evidence="3">
    <location>
        <begin position="311"/>
        <end position="324"/>
    </location>
</feature>
<feature type="region of interest" description="Disordered" evidence="3">
    <location>
        <begin position="62"/>
        <end position="93"/>
    </location>
</feature>
<dbReference type="InterPro" id="IPR051641">
    <property type="entry name" value="RGK_GTP-binding_reg"/>
</dbReference>
<keyword evidence="5" id="KW-1185">Reference proteome</keyword>
<dbReference type="Pfam" id="PF00071">
    <property type="entry name" value="Ras"/>
    <property type="match status" value="1"/>
</dbReference>
<reference evidence="4 5" key="1">
    <citation type="submission" date="2024-08" db="EMBL/GenBank/DDBJ databases">
        <authorList>
            <person name="Cucini C."/>
            <person name="Frati F."/>
        </authorList>
    </citation>
    <scope>NUCLEOTIDE SEQUENCE [LARGE SCALE GENOMIC DNA]</scope>
</reference>
<feature type="region of interest" description="Disordered" evidence="3">
    <location>
        <begin position="580"/>
        <end position="630"/>
    </location>
</feature>
<accession>A0ABP1QQE1</accession>
<evidence type="ECO:0000256" key="2">
    <source>
        <dbReference type="ARBA" id="ARBA00022553"/>
    </source>
</evidence>
<dbReference type="EMBL" id="CAXLJM020000041">
    <property type="protein sequence ID" value="CAL8109729.1"/>
    <property type="molecule type" value="Genomic_DNA"/>
</dbReference>
<feature type="region of interest" description="Disordered" evidence="3">
    <location>
        <begin position="1"/>
        <end position="20"/>
    </location>
</feature>
<comment type="caution">
    <text evidence="4">The sequence shown here is derived from an EMBL/GenBank/DDBJ whole genome shotgun (WGS) entry which is preliminary data.</text>
</comment>
<dbReference type="PANTHER" id="PTHR45775:SF6">
    <property type="entry name" value="RAD, GEM_KIR FAMILY MEMBER 2, ISOFORM C"/>
    <property type="match status" value="1"/>
</dbReference>
<evidence type="ECO:0000256" key="3">
    <source>
        <dbReference type="SAM" id="MobiDB-lite"/>
    </source>
</evidence>
<feature type="compositionally biased region" description="Polar residues" evidence="3">
    <location>
        <begin position="7"/>
        <end position="16"/>
    </location>
</feature>
<feature type="region of interest" description="Disordered" evidence="3">
    <location>
        <begin position="175"/>
        <end position="194"/>
    </location>
</feature>
<dbReference type="InterPro" id="IPR027417">
    <property type="entry name" value="P-loop_NTPase"/>
</dbReference>
<feature type="region of interest" description="Disordered" evidence="3">
    <location>
        <begin position="275"/>
        <end position="378"/>
    </location>
</feature>
<dbReference type="Gene3D" id="3.40.50.300">
    <property type="entry name" value="P-loop containing nucleotide triphosphate hydrolases"/>
    <property type="match status" value="1"/>
</dbReference>